<evidence type="ECO:0000313" key="6">
    <source>
        <dbReference type="RefSeq" id="XP_014678588.1"/>
    </source>
</evidence>
<gene>
    <name evidence="6" type="primary">LOC106818390</name>
</gene>
<feature type="region of interest" description="Disordered" evidence="2">
    <location>
        <begin position="324"/>
        <end position="357"/>
    </location>
</feature>
<dbReference type="InterPro" id="IPR047329">
    <property type="entry name" value="RUN_SNX29"/>
</dbReference>
<accession>A0ABM1F2B7</accession>
<name>A0ABM1F2B7_PRICU</name>
<evidence type="ECO:0000259" key="3">
    <source>
        <dbReference type="PROSITE" id="PS50195"/>
    </source>
</evidence>
<dbReference type="Gene3D" id="3.30.1520.10">
    <property type="entry name" value="Phox-like domain"/>
    <property type="match status" value="1"/>
</dbReference>
<reference evidence="6" key="1">
    <citation type="submission" date="2025-08" db="UniProtKB">
        <authorList>
            <consortium name="RefSeq"/>
        </authorList>
    </citation>
    <scope>IDENTIFICATION</scope>
</reference>
<sequence>MLALAQKTIAGADPEQSSADRQQLLSRLLDAVKQCQVRFGGRAELATDGDSRVSCLCAQFECVLQHGLRQTNKAFSALRQVTGISKVAGITIDNEPLFWHCVREFLSKHELERYMVLKHVTTDSGRARAWLRSALNEHSLERYMHLMVNDTALVSHFYEDWALVADQERSSMLPVMAAGLGSILFAINIDNEDLNGNQQPLPLSSMDRQRPAISHPPPFSPEPKAVMAVVPSDPKKERRKKKKVPKKIVSFDDDDTSSTSVTSSSVTSPRSLYQTYVFSPPTTPPVTRVGMVTIEPNTPSVTSALCNSQPNMSLEPAHALSIRDKPGLSSHASDSNLLASNPTTVLPSHQSDPNLHTLASQEGVPRKLSLALTNIASPLADAAAALQSPATSGTIELQTVINAIGIPNDPVTEHVVADEVGARDEGDRLEGAAVMGEMADATASTAAAAHIVCSEPAQSDPSSHDAGVRPSPDASLGDEERQLSTADLVPGVVAISSSTQSLLVGREIAMTKETNVSDRSTQRHAQHTGAKQQATIVNKSLERVAASAGVSPENRQSVEGVRVSPSTTCTLTPVNDMSVGDLYPIPPDECQSETDSVDIASLDFGHDTAQAAYAISLAQLGLSVSSDAASSRADAVHPPSISQEAMSPADLRQALVAMMLRKEEVDEQNRSIRHLLEAEMETASALRVEIEEIKRKFLEKEEKTDAKIKALTRENELLKQQLKKYVGAVQMLKRDGAKASEAFKDLVGNIEPAIPEPRLQRDYSTEAREYEQKLIQVAEMHGELMEFNEHLHKQLQHKDYQLRRLREELVDLRGPLAEPQTSDDDLSITSDYDSSSMTASARALINIWIPSAFLRGKGSDAHHVYQVYVRIRDEEWNIYRRYAQFYELHSKVKKMYQSVNTFDFPPKKALGNKEVKFVEERRRRLQHYLRCLVNMVLQTTAELAASPSKETLTNMWPFFGEPLAPAPKTRVTASRKFNIGRQRPGNGGREAEHQQSPQQHYTGL</sequence>
<feature type="compositionally biased region" description="Polar residues" evidence="2">
    <location>
        <begin position="994"/>
        <end position="1004"/>
    </location>
</feature>
<proteinExistence type="predicted"/>
<dbReference type="Pfam" id="PF02759">
    <property type="entry name" value="RUN"/>
    <property type="match status" value="1"/>
</dbReference>
<dbReference type="InterPro" id="IPR036871">
    <property type="entry name" value="PX_dom_sf"/>
</dbReference>
<dbReference type="CDD" id="cd17689">
    <property type="entry name" value="RUN_SNX29"/>
    <property type="match status" value="1"/>
</dbReference>
<dbReference type="Pfam" id="PF00787">
    <property type="entry name" value="PX"/>
    <property type="match status" value="1"/>
</dbReference>
<protein>
    <submittedName>
        <fullName evidence="6">Sorting nexin-29-like</fullName>
    </submittedName>
</protein>
<dbReference type="PROSITE" id="PS50826">
    <property type="entry name" value="RUN"/>
    <property type="match status" value="1"/>
</dbReference>
<dbReference type="SUPFAM" id="SSF64268">
    <property type="entry name" value="PX domain"/>
    <property type="match status" value="1"/>
</dbReference>
<feature type="compositionally biased region" description="Basic residues" evidence="2">
    <location>
        <begin position="237"/>
        <end position="246"/>
    </location>
</feature>
<dbReference type="InterPro" id="IPR037213">
    <property type="entry name" value="Run_dom_sf"/>
</dbReference>
<dbReference type="PANTHER" id="PTHR47194">
    <property type="entry name" value="SORTING NEXIN-29-RELATED"/>
    <property type="match status" value="1"/>
</dbReference>
<organism evidence="5 6">
    <name type="scientific">Priapulus caudatus</name>
    <name type="common">Priapulid worm</name>
    <dbReference type="NCBI Taxonomy" id="37621"/>
    <lineage>
        <taxon>Eukaryota</taxon>
        <taxon>Metazoa</taxon>
        <taxon>Ecdysozoa</taxon>
        <taxon>Scalidophora</taxon>
        <taxon>Priapulida</taxon>
        <taxon>Priapulimorpha</taxon>
        <taxon>Priapulimorphida</taxon>
        <taxon>Priapulidae</taxon>
        <taxon>Priapulus</taxon>
    </lineage>
</organism>
<dbReference type="PANTHER" id="PTHR47194:SF3">
    <property type="entry name" value="SORTING NEXIN 29"/>
    <property type="match status" value="1"/>
</dbReference>
<dbReference type="SMART" id="SM00593">
    <property type="entry name" value="RUN"/>
    <property type="match status" value="1"/>
</dbReference>
<evidence type="ECO:0000313" key="5">
    <source>
        <dbReference type="Proteomes" id="UP000695022"/>
    </source>
</evidence>
<feature type="region of interest" description="Disordered" evidence="2">
    <location>
        <begin position="514"/>
        <end position="534"/>
    </location>
</feature>
<feature type="region of interest" description="Disordered" evidence="2">
    <location>
        <begin position="454"/>
        <end position="481"/>
    </location>
</feature>
<keyword evidence="5" id="KW-1185">Reference proteome</keyword>
<feature type="region of interest" description="Disordered" evidence="2">
    <location>
        <begin position="196"/>
        <end position="266"/>
    </location>
</feature>
<evidence type="ECO:0000256" key="1">
    <source>
        <dbReference type="SAM" id="Coils"/>
    </source>
</evidence>
<feature type="domain" description="PX" evidence="3">
    <location>
        <begin position="843"/>
        <end position="966"/>
    </location>
</feature>
<dbReference type="InterPro" id="IPR004012">
    <property type="entry name" value="Run_dom"/>
</dbReference>
<dbReference type="Proteomes" id="UP000695022">
    <property type="component" value="Unplaced"/>
</dbReference>
<feature type="domain" description="RUN" evidence="4">
    <location>
        <begin position="47"/>
        <end position="192"/>
    </location>
</feature>
<keyword evidence="1" id="KW-0175">Coiled coil</keyword>
<dbReference type="RefSeq" id="XP_014678588.1">
    <property type="nucleotide sequence ID" value="XM_014823102.1"/>
</dbReference>
<dbReference type="InterPro" id="IPR001683">
    <property type="entry name" value="PX_dom"/>
</dbReference>
<dbReference type="PROSITE" id="PS50195">
    <property type="entry name" value="PX"/>
    <property type="match status" value="1"/>
</dbReference>
<dbReference type="Gene3D" id="1.20.58.900">
    <property type="match status" value="1"/>
</dbReference>
<evidence type="ECO:0000256" key="2">
    <source>
        <dbReference type="SAM" id="MobiDB-lite"/>
    </source>
</evidence>
<dbReference type="SUPFAM" id="SSF140741">
    <property type="entry name" value="RUN domain-like"/>
    <property type="match status" value="1"/>
</dbReference>
<feature type="compositionally biased region" description="Low complexity" evidence="2">
    <location>
        <begin position="257"/>
        <end position="266"/>
    </location>
</feature>
<dbReference type="InterPro" id="IPR037916">
    <property type="entry name" value="SNX29_PX"/>
</dbReference>
<evidence type="ECO:0000259" key="4">
    <source>
        <dbReference type="PROSITE" id="PS50826"/>
    </source>
</evidence>
<feature type="compositionally biased region" description="Polar residues" evidence="2">
    <location>
        <begin position="330"/>
        <end position="357"/>
    </location>
</feature>
<dbReference type="CDD" id="cd07277">
    <property type="entry name" value="PX_RUN"/>
    <property type="match status" value="1"/>
</dbReference>
<dbReference type="GeneID" id="106818390"/>
<feature type="region of interest" description="Disordered" evidence="2">
    <location>
        <begin position="979"/>
        <end position="1004"/>
    </location>
</feature>
<dbReference type="SMART" id="SM00312">
    <property type="entry name" value="PX"/>
    <property type="match status" value="1"/>
</dbReference>
<feature type="coiled-coil region" evidence="1">
    <location>
        <begin position="676"/>
        <end position="735"/>
    </location>
</feature>